<dbReference type="PANTHER" id="PTHR47163">
    <property type="entry name" value="DDE_TNP_IS1595 DOMAIN-CONTAINING PROTEIN"/>
    <property type="match status" value="1"/>
</dbReference>
<dbReference type="InterPro" id="IPR024445">
    <property type="entry name" value="Tnp_ISXO2-like"/>
</dbReference>
<evidence type="ECO:0000313" key="2">
    <source>
        <dbReference type="EMBL" id="KOF92726.1"/>
    </source>
</evidence>
<name>A0A0L8HU42_OCTBM</name>
<evidence type="ECO:0000259" key="1">
    <source>
        <dbReference type="Pfam" id="PF12762"/>
    </source>
</evidence>
<dbReference type="InterPro" id="IPR053164">
    <property type="entry name" value="IS1016-like_transposase"/>
</dbReference>
<protein>
    <recommendedName>
        <fullName evidence="1">ISXO2-like transposase domain-containing protein</fullName>
    </recommendedName>
</protein>
<organism evidence="2">
    <name type="scientific">Octopus bimaculoides</name>
    <name type="common">California two-spotted octopus</name>
    <dbReference type="NCBI Taxonomy" id="37653"/>
    <lineage>
        <taxon>Eukaryota</taxon>
        <taxon>Metazoa</taxon>
        <taxon>Spiralia</taxon>
        <taxon>Lophotrochozoa</taxon>
        <taxon>Mollusca</taxon>
        <taxon>Cephalopoda</taxon>
        <taxon>Coleoidea</taxon>
        <taxon>Octopodiformes</taxon>
        <taxon>Octopoda</taxon>
        <taxon>Incirrata</taxon>
        <taxon>Octopodidae</taxon>
        <taxon>Octopus</taxon>
    </lineage>
</organism>
<dbReference type="STRING" id="37653.A0A0L8HU42"/>
<dbReference type="EMBL" id="KQ417290">
    <property type="protein sequence ID" value="KOF92726.1"/>
    <property type="molecule type" value="Genomic_DNA"/>
</dbReference>
<accession>A0A0L8HU42</accession>
<dbReference type="AlphaFoldDB" id="A0A0L8HU42"/>
<proteinExistence type="predicted"/>
<dbReference type="PANTHER" id="PTHR47163:SF2">
    <property type="entry name" value="SI:DKEY-17M8.2"/>
    <property type="match status" value="1"/>
</dbReference>
<sequence length="178" mass="20400">MRATKVTVEGIPPEIDVTWVADAVLFGNEDNIVVLQAQKKANLDIREVLMFIYFWAYEERKYQRELGWNSKAICNWKNFLCDICAEKLLMDPILLGGPGREVQIDESVFTQRKRHVGRLTPQQWVFSGIDTSKECFLEAVAKRDTNALLPVLDKYVRPGTTVVSDMWRAYSTIGNRGL</sequence>
<reference evidence="2" key="1">
    <citation type="submission" date="2015-07" db="EMBL/GenBank/DDBJ databases">
        <title>MeaNS - Measles Nucleotide Surveillance Program.</title>
        <authorList>
            <person name="Tran T."/>
            <person name="Druce J."/>
        </authorList>
    </citation>
    <scope>NUCLEOTIDE SEQUENCE</scope>
    <source>
        <strain evidence="2">UCB-OBI-ISO-001</strain>
        <tissue evidence="2">Gonad</tissue>
    </source>
</reference>
<feature type="domain" description="ISXO2-like transposase" evidence="1">
    <location>
        <begin position="111"/>
        <end position="176"/>
    </location>
</feature>
<dbReference type="Pfam" id="PF12762">
    <property type="entry name" value="DDE_Tnp_IS1595"/>
    <property type="match status" value="1"/>
</dbReference>
<gene>
    <name evidence="2" type="ORF">OCBIM_22006036mg</name>
</gene>